<feature type="binding site" evidence="9">
    <location>
        <begin position="344"/>
        <end position="348"/>
    </location>
    <ligand>
        <name>FMN</name>
        <dbReference type="ChEBI" id="CHEBI:58210"/>
    </ligand>
</feature>
<dbReference type="InterPro" id="IPR000262">
    <property type="entry name" value="FMN-dep_DH"/>
</dbReference>
<feature type="binding site" evidence="9">
    <location>
        <begin position="367"/>
        <end position="368"/>
    </location>
    <ligand>
        <name>FMN</name>
        <dbReference type="ChEBI" id="CHEBI:58210"/>
    </ligand>
</feature>
<evidence type="ECO:0000313" key="11">
    <source>
        <dbReference type="EMBL" id="ONM25362.1"/>
    </source>
</evidence>
<feature type="binding site" evidence="9">
    <location>
        <position position="252"/>
    </location>
    <ligand>
        <name>FMN</name>
        <dbReference type="ChEBI" id="CHEBI:58210"/>
    </ligand>
</feature>
<keyword evidence="5 9" id="KW-0288">FMN</keyword>
<evidence type="ECO:0000256" key="9">
    <source>
        <dbReference type="PIRSR" id="PIRSR000138-2"/>
    </source>
</evidence>
<dbReference type="InterPro" id="IPR012133">
    <property type="entry name" value="Alpha-hydoxy_acid_DH_FMN"/>
</dbReference>
<feature type="binding site" evidence="9">
    <location>
        <position position="178"/>
    </location>
    <ligand>
        <name>FMN</name>
        <dbReference type="ChEBI" id="CHEBI:58210"/>
    </ligand>
</feature>
<organism evidence="11">
    <name type="scientific">Zea mays</name>
    <name type="common">Maize</name>
    <dbReference type="NCBI Taxonomy" id="4577"/>
    <lineage>
        <taxon>Eukaryota</taxon>
        <taxon>Viridiplantae</taxon>
        <taxon>Streptophyta</taxon>
        <taxon>Embryophyta</taxon>
        <taxon>Tracheophyta</taxon>
        <taxon>Spermatophyta</taxon>
        <taxon>Magnoliopsida</taxon>
        <taxon>Liliopsida</taxon>
        <taxon>Poales</taxon>
        <taxon>Poaceae</taxon>
        <taxon>PACMAD clade</taxon>
        <taxon>Panicoideae</taxon>
        <taxon>Andropogonodae</taxon>
        <taxon>Andropogoneae</taxon>
        <taxon>Tripsacinae</taxon>
        <taxon>Zea</taxon>
    </lineage>
</organism>
<dbReference type="PROSITE" id="PS51349">
    <property type="entry name" value="FMN_HYDROXY_ACID_DH_2"/>
    <property type="match status" value="1"/>
</dbReference>
<name>A0A1D6F1Q0_MAIZE</name>
<comment type="subcellular location">
    <subcellularLocation>
        <location evidence="2">Peroxisome</location>
    </subcellularLocation>
</comment>
<evidence type="ECO:0000256" key="8">
    <source>
        <dbReference type="ARBA" id="ARBA00024042"/>
    </source>
</evidence>
<dbReference type="CDD" id="cd02809">
    <property type="entry name" value="alpha_hydroxyacid_oxid_FMN"/>
    <property type="match status" value="1"/>
</dbReference>
<dbReference type="GO" id="GO:0042742">
    <property type="term" value="P:defense response to bacterium"/>
    <property type="evidence" value="ECO:0007669"/>
    <property type="project" value="UniProtKB-ARBA"/>
</dbReference>
<dbReference type="AlphaFoldDB" id="A0A1D6F1Q0"/>
<dbReference type="ExpressionAtlas" id="A0A1D6F1Q0">
    <property type="expression patterns" value="baseline and differential"/>
</dbReference>
<dbReference type="EC" id="1.1.3.15" evidence="3"/>
<evidence type="ECO:0000256" key="1">
    <source>
        <dbReference type="ARBA" id="ARBA00001917"/>
    </source>
</evidence>
<dbReference type="PANTHER" id="PTHR10578:SF67">
    <property type="entry name" value="PEROXISOMAL (S)-2-HYDROXYACID OXIDASE GLO3"/>
    <property type="match status" value="1"/>
</dbReference>
<evidence type="ECO:0000256" key="5">
    <source>
        <dbReference type="ARBA" id="ARBA00022643"/>
    </source>
</evidence>
<evidence type="ECO:0000256" key="2">
    <source>
        <dbReference type="ARBA" id="ARBA00004275"/>
    </source>
</evidence>
<protein>
    <recommendedName>
        <fullName evidence="3">(S)-2-hydroxy-acid oxidase</fullName>
        <ecNumber evidence="3">1.1.3.15</ecNumber>
    </recommendedName>
</protein>
<feature type="domain" description="FMN hydroxy acid dehydrogenase" evidence="10">
    <location>
        <begin position="21"/>
        <end position="418"/>
    </location>
</feature>
<dbReference type="InterPro" id="IPR037396">
    <property type="entry name" value="FMN_HAD"/>
</dbReference>
<dbReference type="Gene3D" id="3.20.20.70">
    <property type="entry name" value="Aldolase class I"/>
    <property type="match status" value="1"/>
</dbReference>
<dbReference type="InterPro" id="IPR013785">
    <property type="entry name" value="Aldolase_TIM"/>
</dbReference>
<dbReference type="PANTHER" id="PTHR10578">
    <property type="entry name" value="S -2-HYDROXY-ACID OXIDASE-RELATED"/>
    <property type="match status" value="1"/>
</dbReference>
<dbReference type="InParanoid" id="A0A1D6F1Q0"/>
<feature type="binding site" evidence="9">
    <location>
        <position position="187"/>
    </location>
    <ligand>
        <name>glyoxylate</name>
        <dbReference type="ChEBI" id="CHEBI:36655"/>
    </ligand>
</feature>
<dbReference type="EMBL" id="CM007648">
    <property type="protein sequence ID" value="ONM25362.1"/>
    <property type="molecule type" value="Genomic_DNA"/>
</dbReference>
<dbReference type="FunCoup" id="A0A1D6F1Q0">
    <property type="interactions" value="1466"/>
</dbReference>
<feature type="binding site" evidence="9">
    <location>
        <position position="129"/>
    </location>
    <ligand>
        <name>FMN</name>
        <dbReference type="ChEBI" id="CHEBI:58210"/>
    </ligand>
</feature>
<dbReference type="SUPFAM" id="SSF51395">
    <property type="entry name" value="FMN-linked oxidoreductases"/>
    <property type="match status" value="1"/>
</dbReference>
<keyword evidence="6" id="KW-0560">Oxidoreductase</keyword>
<dbReference type="STRING" id="4577.A0A1D6F1Q0"/>
<evidence type="ECO:0000256" key="3">
    <source>
        <dbReference type="ARBA" id="ARBA00013087"/>
    </source>
</evidence>
<feature type="binding site" evidence="9">
    <location>
        <begin position="100"/>
        <end position="102"/>
    </location>
    <ligand>
        <name>FMN</name>
        <dbReference type="ChEBI" id="CHEBI:58210"/>
    </ligand>
</feature>
<dbReference type="GO" id="GO:0005777">
    <property type="term" value="C:peroxisome"/>
    <property type="evidence" value="ECO:0007669"/>
    <property type="project" value="UniProtKB-SubCell"/>
</dbReference>
<gene>
    <name evidence="11" type="ORF">ZEAMMB73_Zm00001d006868</name>
</gene>
<keyword evidence="4 9" id="KW-0285">Flavoprotein</keyword>
<comment type="cofactor">
    <cofactor evidence="1">
        <name>FMN</name>
        <dbReference type="ChEBI" id="CHEBI:58210"/>
    </cofactor>
</comment>
<dbReference type="FunFam" id="3.20.20.70:FF:000204">
    <property type="entry name" value="Peroxisomal (S)-2-hydroxy-acid oxidase GLO4"/>
    <property type="match status" value="1"/>
</dbReference>
<accession>A0A1D6F1Q0</accession>
<sequence>MIMLDAATNLECCPTASNKRMEDNLPVNVREYQELAKKALPKMHYDYINGGAEDEYTLRENIAAYGRILLRPRVLIDVSKIDMSTSLLGYNMPSPIIVAPTGAHKLANPEGEVATARAAAACNTIMMLSFSSSCRIEEVASSCDAIRFYQLYVYKRRDVSATLVRRAESLGFRAIVLTVDTPVLGRREADIRNKMIAPPLSNLEGLMSLDDFDDAEGGSKLERFSRETLDPSLSWKDVEWLKSITSLPILLKGIVTAEDAVGSLACLVLNRRTGYLYGHCLVSLNCDDSVAASSSEEGRGGGGGRLDRVQPRRPAAGLCAGHHLGARRGKVVKAVAGAVPVLVDGGVRRGTDVLKALALGAKAVMVGRPVFFGLAARGEAGARHVIEMLNKELELAMALCGCRSVAEVTRAHVQTEGDRIRALL</sequence>
<evidence type="ECO:0000256" key="6">
    <source>
        <dbReference type="ARBA" id="ARBA00023002"/>
    </source>
</evidence>
<evidence type="ECO:0000259" key="10">
    <source>
        <dbReference type="PROSITE" id="PS51349"/>
    </source>
</evidence>
<dbReference type="GO" id="GO:0050665">
    <property type="term" value="P:hydrogen peroxide biosynthetic process"/>
    <property type="evidence" value="ECO:0007669"/>
    <property type="project" value="UniProtKB-ARBA"/>
</dbReference>
<dbReference type="Pfam" id="PF01070">
    <property type="entry name" value="FMN_dh"/>
    <property type="match status" value="2"/>
</dbReference>
<evidence type="ECO:0000256" key="4">
    <source>
        <dbReference type="ARBA" id="ARBA00022630"/>
    </source>
</evidence>
<feature type="binding site" evidence="9">
    <location>
        <position position="150"/>
    </location>
    <ligand>
        <name>FMN</name>
        <dbReference type="ChEBI" id="CHEBI:58210"/>
    </ligand>
</feature>
<proteinExistence type="inferred from homology"/>
<dbReference type="PIRSF" id="PIRSF000138">
    <property type="entry name" value="Al-hdrx_acd_dh"/>
    <property type="match status" value="1"/>
</dbReference>
<feature type="binding site" evidence="9">
    <location>
        <position position="47"/>
    </location>
    <ligand>
        <name>glyoxylate</name>
        <dbReference type="ChEBI" id="CHEBI:36655"/>
    </ligand>
</feature>
<reference evidence="11" key="1">
    <citation type="submission" date="2015-12" db="EMBL/GenBank/DDBJ databases">
        <title>Update maize B73 reference genome by single molecule sequencing technologies.</title>
        <authorList>
            <consortium name="Maize Genome Sequencing Project"/>
            <person name="Ware D."/>
        </authorList>
    </citation>
    <scope>NUCLEOTIDE SEQUENCE [LARGE SCALE GENOMIC DNA]</scope>
    <source>
        <tissue evidence="11">Seedling</tissue>
    </source>
</reference>
<dbReference type="GO" id="GO:0010181">
    <property type="term" value="F:FMN binding"/>
    <property type="evidence" value="ECO:0007669"/>
    <property type="project" value="InterPro"/>
</dbReference>
<feature type="binding site" evidence="9">
    <location>
        <position position="293"/>
    </location>
    <ligand>
        <name>FMN</name>
        <dbReference type="ChEBI" id="CHEBI:58210"/>
    </ligand>
</feature>
<dbReference type="GO" id="GO:0003973">
    <property type="term" value="F:(S)-2-hydroxy-acid oxidase activity"/>
    <property type="evidence" value="ECO:0007669"/>
    <property type="project" value="UniProtKB-EC"/>
</dbReference>
<feature type="binding site" evidence="9">
    <location>
        <position position="152"/>
    </location>
    <ligand>
        <name>glyoxylate</name>
        <dbReference type="ChEBI" id="CHEBI:36655"/>
    </ligand>
</feature>
<keyword evidence="7" id="KW-0576">Peroxisome</keyword>
<dbReference type="SMR" id="A0A1D6F1Q0"/>
<comment type="similarity">
    <text evidence="8">Belongs to the FMN-dependent alpha-hydroxy acid dehydrogenase family.</text>
</comment>
<evidence type="ECO:0000256" key="7">
    <source>
        <dbReference type="ARBA" id="ARBA00023140"/>
    </source>
</evidence>